<evidence type="ECO:0000313" key="7">
    <source>
        <dbReference type="Proteomes" id="UP000189705"/>
    </source>
</evidence>
<dbReference type="GeneID" id="102372063"/>
<dbReference type="AlphaFoldDB" id="A0A1U7SAC7"/>
<dbReference type="STRING" id="38654.A0A1U7SAC7"/>
<feature type="transmembrane region" description="Helical" evidence="6">
    <location>
        <begin position="94"/>
        <end position="124"/>
    </location>
</feature>
<feature type="transmembrane region" description="Helical" evidence="6">
    <location>
        <begin position="163"/>
        <end position="182"/>
    </location>
</feature>
<dbReference type="RefSeq" id="XP_006027061.1">
    <property type="nucleotide sequence ID" value="XM_006026999.3"/>
</dbReference>
<evidence type="ECO:0000313" key="8">
    <source>
        <dbReference type="RefSeq" id="XP_006027061.1"/>
    </source>
</evidence>
<dbReference type="PANTHER" id="PTHR16932:SF18">
    <property type="entry name" value="INTERFERON, ALPHA-INDUCIBLE PROTEIN 27-LIKE 2"/>
    <property type="match status" value="1"/>
</dbReference>
<keyword evidence="3 6" id="KW-0812">Transmembrane</keyword>
<dbReference type="GO" id="GO:0031966">
    <property type="term" value="C:mitochondrial membrane"/>
    <property type="evidence" value="ECO:0007669"/>
    <property type="project" value="TreeGrafter"/>
</dbReference>
<dbReference type="eggNOG" id="ENOG502S91W">
    <property type="taxonomic scope" value="Eukaryota"/>
</dbReference>
<evidence type="ECO:0000256" key="6">
    <source>
        <dbReference type="SAM" id="Phobius"/>
    </source>
</evidence>
<dbReference type="Pfam" id="PF06140">
    <property type="entry name" value="Ifi-6-16"/>
    <property type="match status" value="1"/>
</dbReference>
<evidence type="ECO:0000256" key="3">
    <source>
        <dbReference type="ARBA" id="ARBA00022692"/>
    </source>
</evidence>
<dbReference type="PANTHER" id="PTHR16932">
    <property type="entry name" value="INTERFERON ALPHA-INDUCIBLE PROTEIN 27"/>
    <property type="match status" value="1"/>
</dbReference>
<keyword evidence="4 6" id="KW-1133">Transmembrane helix</keyword>
<name>A0A1U7SAC7_ALLSI</name>
<evidence type="ECO:0000256" key="4">
    <source>
        <dbReference type="ARBA" id="ARBA00022989"/>
    </source>
</evidence>
<accession>A0A1U7SAC7</accession>
<protein>
    <submittedName>
        <fullName evidence="8 9">Interferon alpha-inducible protein 27-like protein 2B</fullName>
    </submittedName>
</protein>
<feature type="transmembrane region" description="Helical" evidence="6">
    <location>
        <begin position="130"/>
        <end position="151"/>
    </location>
</feature>
<evidence type="ECO:0000256" key="2">
    <source>
        <dbReference type="ARBA" id="ARBA00007262"/>
    </source>
</evidence>
<keyword evidence="7" id="KW-1185">Reference proteome</keyword>
<evidence type="ECO:0000256" key="5">
    <source>
        <dbReference type="ARBA" id="ARBA00023136"/>
    </source>
</evidence>
<dbReference type="GO" id="GO:0097193">
    <property type="term" value="P:intrinsic apoptotic signaling pathway"/>
    <property type="evidence" value="ECO:0007669"/>
    <property type="project" value="TreeGrafter"/>
</dbReference>
<reference evidence="8 9" key="1">
    <citation type="submission" date="2025-04" db="UniProtKB">
        <authorList>
            <consortium name="RefSeq"/>
        </authorList>
    </citation>
    <scope>IDENTIFICATION</scope>
</reference>
<dbReference type="InterPro" id="IPR038213">
    <property type="entry name" value="IFI6/IFI27-like_sf"/>
</dbReference>
<gene>
    <name evidence="8 9" type="primary">LOC102372063</name>
</gene>
<dbReference type="Gene3D" id="6.10.110.10">
    <property type="match status" value="1"/>
</dbReference>
<organism evidence="7 8">
    <name type="scientific">Alligator sinensis</name>
    <name type="common">Chinese alligator</name>
    <dbReference type="NCBI Taxonomy" id="38654"/>
    <lineage>
        <taxon>Eukaryota</taxon>
        <taxon>Metazoa</taxon>
        <taxon>Chordata</taxon>
        <taxon>Craniata</taxon>
        <taxon>Vertebrata</taxon>
        <taxon>Euteleostomi</taxon>
        <taxon>Archelosauria</taxon>
        <taxon>Archosauria</taxon>
        <taxon>Crocodylia</taxon>
        <taxon>Alligatoridae</taxon>
        <taxon>Alligatorinae</taxon>
        <taxon>Alligator</taxon>
    </lineage>
</organism>
<comment type="subcellular location">
    <subcellularLocation>
        <location evidence="1">Membrane</location>
        <topology evidence="1">Multi-pass membrane protein</topology>
    </subcellularLocation>
</comment>
<dbReference type="RefSeq" id="XP_025063842.1">
    <property type="nucleotide sequence ID" value="XM_025208057.1"/>
</dbReference>
<dbReference type="GO" id="GO:0001836">
    <property type="term" value="P:release of cytochrome c from mitochondria"/>
    <property type="evidence" value="ECO:0007669"/>
    <property type="project" value="TreeGrafter"/>
</dbReference>
<comment type="similarity">
    <text evidence="2">Belongs to the IFI6/IFI27 family.</text>
</comment>
<dbReference type="KEGG" id="asn:102372063"/>
<evidence type="ECO:0000313" key="9">
    <source>
        <dbReference type="RefSeq" id="XP_025063842.1"/>
    </source>
</evidence>
<keyword evidence="5 6" id="KW-0472">Membrane</keyword>
<dbReference type="Proteomes" id="UP000189705">
    <property type="component" value="Unplaced"/>
</dbReference>
<sequence>MRYCKGQPCWHSDMVGSCAPSSRILCHKKRCRQMPFPTDEQEEIIHHPQPCSLLLPYEGWSNCILFPRDVPDESSEQDLGKSETKGISKIKTGIAVVAGAGISVVAAPLVLGAVGFTGAGIAAGSLAANMMSVAAIANGGGVAAGSMVAVLQSAGAAGLSLTTNIGLGAVGGGVGAAISRLFTKEK</sequence>
<evidence type="ECO:0000256" key="1">
    <source>
        <dbReference type="ARBA" id="ARBA00004141"/>
    </source>
</evidence>
<proteinExistence type="inferred from homology"/>
<dbReference type="InterPro" id="IPR009311">
    <property type="entry name" value="IFI6/IFI27-like"/>
</dbReference>